<feature type="region of interest" description="Disordered" evidence="1">
    <location>
        <begin position="186"/>
        <end position="268"/>
    </location>
</feature>
<reference evidence="2" key="1">
    <citation type="submission" date="2022-07" db="EMBL/GenBank/DDBJ databases">
        <title>Phylogenomic reconstructions and comparative analyses of Kickxellomycotina fungi.</title>
        <authorList>
            <person name="Reynolds N.K."/>
            <person name="Stajich J.E."/>
            <person name="Barry K."/>
            <person name="Grigoriev I.V."/>
            <person name="Crous P."/>
            <person name="Smith M.E."/>
        </authorList>
    </citation>
    <scope>NUCLEOTIDE SEQUENCE</scope>
    <source>
        <strain evidence="2">BCRC 34381</strain>
    </source>
</reference>
<proteinExistence type="predicted"/>
<protein>
    <submittedName>
        <fullName evidence="2">Uncharacterized protein</fullName>
    </submittedName>
</protein>
<evidence type="ECO:0000256" key="1">
    <source>
        <dbReference type="SAM" id="MobiDB-lite"/>
    </source>
</evidence>
<dbReference type="AlphaFoldDB" id="A0A9W7YCX5"/>
<sequence>MDNESLLIKRVRFPEEQRLLETIRLIDPSAAQSIESRAEKNTVPLPLPLPLPEPEPTPASEPEPVPAQVSPPCSPDTFGTASSLLFDETIGHLAVPPYGTMAVAPYVRPPLPPAYAASKDQQAMAEEQRMVRCKGAMIFNRSALSPTLTAMAHGCGGLPSTAEESGEESDGGLSAVYEDAIGDVRELPVPSDSTHHGASGGDQRSLEGLGVLLSRPPQQRVRAMVVGPNVGSAQSSPTPDAPALGPASQCSSSPSPPPGDRLVAGRTDSAHLYPSSVAVFGANTQ</sequence>
<dbReference type="OrthoDB" id="5588412at2759"/>
<name>A0A9W7YCX5_9FUNG</name>
<feature type="region of interest" description="Disordered" evidence="1">
    <location>
        <begin position="30"/>
        <end position="76"/>
    </location>
</feature>
<accession>A0A9W7YCX5</accession>
<dbReference type="EMBL" id="JANBOI010000518">
    <property type="protein sequence ID" value="KAJ1730004.1"/>
    <property type="molecule type" value="Genomic_DNA"/>
</dbReference>
<keyword evidence="3" id="KW-1185">Reference proteome</keyword>
<evidence type="ECO:0000313" key="3">
    <source>
        <dbReference type="Proteomes" id="UP001143981"/>
    </source>
</evidence>
<gene>
    <name evidence="2" type="ORF">LPJ61_003247</name>
</gene>
<evidence type="ECO:0000313" key="2">
    <source>
        <dbReference type="EMBL" id="KAJ1730004.1"/>
    </source>
</evidence>
<comment type="caution">
    <text evidence="2">The sequence shown here is derived from an EMBL/GenBank/DDBJ whole genome shotgun (WGS) entry which is preliminary data.</text>
</comment>
<dbReference type="Proteomes" id="UP001143981">
    <property type="component" value="Unassembled WGS sequence"/>
</dbReference>
<feature type="compositionally biased region" description="Pro residues" evidence="1">
    <location>
        <begin position="45"/>
        <end position="65"/>
    </location>
</feature>
<organism evidence="2 3">
    <name type="scientific">Coemansia biformis</name>
    <dbReference type="NCBI Taxonomy" id="1286918"/>
    <lineage>
        <taxon>Eukaryota</taxon>
        <taxon>Fungi</taxon>
        <taxon>Fungi incertae sedis</taxon>
        <taxon>Zoopagomycota</taxon>
        <taxon>Kickxellomycotina</taxon>
        <taxon>Kickxellomycetes</taxon>
        <taxon>Kickxellales</taxon>
        <taxon>Kickxellaceae</taxon>
        <taxon>Coemansia</taxon>
    </lineage>
</organism>